<gene>
    <name evidence="6" type="ORF">MAR_038472</name>
</gene>
<comment type="similarity">
    <text evidence="2">Belongs to the tumor necrosis factor family.</text>
</comment>
<dbReference type="Proteomes" id="UP001164746">
    <property type="component" value="Chromosome 13"/>
</dbReference>
<evidence type="ECO:0000313" key="6">
    <source>
        <dbReference type="EMBL" id="WAR24803.1"/>
    </source>
</evidence>
<dbReference type="Pfam" id="PF00229">
    <property type="entry name" value="TNF"/>
    <property type="match status" value="1"/>
</dbReference>
<dbReference type="PANTHER" id="PTHR11471:SF13">
    <property type="entry name" value="TNF FAMILY PROFILE DOMAIN-CONTAINING PROTEIN"/>
    <property type="match status" value="1"/>
</dbReference>
<keyword evidence="7" id="KW-1185">Reference proteome</keyword>
<reference evidence="6" key="1">
    <citation type="submission" date="2022-11" db="EMBL/GenBank/DDBJ databases">
        <title>Centuries of genome instability and evolution in soft-shell clam transmissible cancer (bioRxiv).</title>
        <authorList>
            <person name="Hart S.F.M."/>
            <person name="Yonemitsu M.A."/>
            <person name="Giersch R.M."/>
            <person name="Beal B.F."/>
            <person name="Arriagada G."/>
            <person name="Davis B.W."/>
            <person name="Ostrander E.A."/>
            <person name="Goff S.P."/>
            <person name="Metzger M.J."/>
        </authorList>
    </citation>
    <scope>NUCLEOTIDE SEQUENCE</scope>
    <source>
        <strain evidence="6">MELC-2E11</strain>
        <tissue evidence="6">Siphon/mantle</tissue>
    </source>
</reference>
<feature type="domain" description="THD" evidence="5">
    <location>
        <begin position="1"/>
        <end position="96"/>
    </location>
</feature>
<dbReference type="PANTHER" id="PTHR11471">
    <property type="entry name" value="TUMOR NECROSIS FACTOR FAMILY MEMBER"/>
    <property type="match status" value="1"/>
</dbReference>
<keyword evidence="4" id="KW-0472">Membrane</keyword>
<evidence type="ECO:0000313" key="7">
    <source>
        <dbReference type="Proteomes" id="UP001164746"/>
    </source>
</evidence>
<proteinExistence type="inferred from homology"/>
<dbReference type="InterPro" id="IPR008983">
    <property type="entry name" value="Tumour_necrosis_fac-like_dom"/>
</dbReference>
<evidence type="ECO:0000256" key="2">
    <source>
        <dbReference type="ARBA" id="ARBA00008670"/>
    </source>
</evidence>
<sequence length="97" mass="11013">MSPDKKYLVILSTGRYFLYSQVGTASQNKSHATDQRLLRSDLTQCWGKDKDYGRYTSYAGASVMLNKGDKIYVKVTQIELLSRGERSLTYFGLLKMG</sequence>
<dbReference type="PROSITE" id="PS50049">
    <property type="entry name" value="THD_2"/>
    <property type="match status" value="1"/>
</dbReference>
<dbReference type="SUPFAM" id="SSF49842">
    <property type="entry name" value="TNF-like"/>
    <property type="match status" value="1"/>
</dbReference>
<name>A0ABY7FVC5_MYAAR</name>
<evidence type="ECO:0000256" key="3">
    <source>
        <dbReference type="ARBA" id="ARBA00022514"/>
    </source>
</evidence>
<dbReference type="Gene3D" id="2.60.120.40">
    <property type="match status" value="1"/>
</dbReference>
<accession>A0ABY7FVC5</accession>
<evidence type="ECO:0000256" key="1">
    <source>
        <dbReference type="ARBA" id="ARBA00004370"/>
    </source>
</evidence>
<evidence type="ECO:0000256" key="4">
    <source>
        <dbReference type="ARBA" id="ARBA00023136"/>
    </source>
</evidence>
<protein>
    <recommendedName>
        <fullName evidence="5">THD domain-containing protein</fullName>
    </recommendedName>
</protein>
<dbReference type="InterPro" id="IPR006052">
    <property type="entry name" value="TNF_dom"/>
</dbReference>
<comment type="subcellular location">
    <subcellularLocation>
        <location evidence="1">Membrane</location>
    </subcellularLocation>
</comment>
<evidence type="ECO:0000259" key="5">
    <source>
        <dbReference type="PROSITE" id="PS50049"/>
    </source>
</evidence>
<organism evidence="6 7">
    <name type="scientific">Mya arenaria</name>
    <name type="common">Soft-shell clam</name>
    <dbReference type="NCBI Taxonomy" id="6604"/>
    <lineage>
        <taxon>Eukaryota</taxon>
        <taxon>Metazoa</taxon>
        <taxon>Spiralia</taxon>
        <taxon>Lophotrochozoa</taxon>
        <taxon>Mollusca</taxon>
        <taxon>Bivalvia</taxon>
        <taxon>Autobranchia</taxon>
        <taxon>Heteroconchia</taxon>
        <taxon>Euheterodonta</taxon>
        <taxon>Imparidentia</taxon>
        <taxon>Neoheterodontei</taxon>
        <taxon>Myida</taxon>
        <taxon>Myoidea</taxon>
        <taxon>Myidae</taxon>
        <taxon>Mya</taxon>
    </lineage>
</organism>
<dbReference type="EMBL" id="CP111024">
    <property type="protein sequence ID" value="WAR24803.1"/>
    <property type="molecule type" value="Genomic_DNA"/>
</dbReference>
<keyword evidence="3" id="KW-0202">Cytokine</keyword>